<gene>
    <name evidence="1" type="ORF">HNP73_004622</name>
</gene>
<sequence>MAIDDDDFEDDDELELFEDYEDGEIGYVRFLQAHGVERTCARCGAPFRGMPDYGHCNACADAIEAGHPVD</sequence>
<comment type="caution">
    <text evidence="1">The sequence shown here is derived from an EMBL/GenBank/DDBJ whole genome shotgun (WGS) entry which is preliminary data.</text>
</comment>
<dbReference type="EMBL" id="JACHFM010000014">
    <property type="protein sequence ID" value="MBB5224643.1"/>
    <property type="molecule type" value="Genomic_DNA"/>
</dbReference>
<evidence type="ECO:0000313" key="1">
    <source>
        <dbReference type="EMBL" id="MBB5224643.1"/>
    </source>
</evidence>
<proteinExistence type="predicted"/>
<dbReference type="RefSeq" id="WP_184155682.1">
    <property type="nucleotide sequence ID" value="NZ_JACHFM010000014.1"/>
</dbReference>
<name>A0A840SZM8_9RHOB</name>
<dbReference type="AlphaFoldDB" id="A0A840SZM8"/>
<evidence type="ECO:0000313" key="2">
    <source>
        <dbReference type="Proteomes" id="UP000549457"/>
    </source>
</evidence>
<reference evidence="1 2" key="1">
    <citation type="submission" date="2020-08" db="EMBL/GenBank/DDBJ databases">
        <title>Genomic Encyclopedia of Type Strains, Phase IV (KMG-IV): sequencing the most valuable type-strain genomes for metagenomic binning, comparative biology and taxonomic classification.</title>
        <authorList>
            <person name="Goeker M."/>
        </authorList>
    </citation>
    <scope>NUCLEOTIDE SEQUENCE [LARGE SCALE GENOMIC DNA]</scope>
    <source>
        <strain evidence="1 2">DSM 101730</strain>
    </source>
</reference>
<organism evidence="1 2">
    <name type="scientific">Amaricoccus macauensis</name>
    <dbReference type="NCBI Taxonomy" id="57001"/>
    <lineage>
        <taxon>Bacteria</taxon>
        <taxon>Pseudomonadati</taxon>
        <taxon>Pseudomonadota</taxon>
        <taxon>Alphaproteobacteria</taxon>
        <taxon>Rhodobacterales</taxon>
        <taxon>Paracoccaceae</taxon>
        <taxon>Amaricoccus</taxon>
    </lineage>
</organism>
<accession>A0A840SZM8</accession>
<protein>
    <submittedName>
        <fullName evidence="1">Uncharacterized protein</fullName>
    </submittedName>
</protein>
<dbReference type="Proteomes" id="UP000549457">
    <property type="component" value="Unassembled WGS sequence"/>
</dbReference>
<keyword evidence="2" id="KW-1185">Reference proteome</keyword>